<name>A0A1F6WNZ2_9BACT</name>
<dbReference type="Pfam" id="PF11104">
    <property type="entry name" value="PilM_2"/>
    <property type="match status" value="1"/>
</dbReference>
<evidence type="ECO:0000313" key="1">
    <source>
        <dbReference type="EMBL" id="OGI83609.1"/>
    </source>
</evidence>
<evidence type="ECO:0000313" key="2">
    <source>
        <dbReference type="Proteomes" id="UP000178184"/>
    </source>
</evidence>
<dbReference type="InterPro" id="IPR005883">
    <property type="entry name" value="PilM"/>
</dbReference>
<dbReference type="Gene3D" id="3.30.1490.300">
    <property type="match status" value="1"/>
</dbReference>
<evidence type="ECO:0008006" key="3">
    <source>
        <dbReference type="Google" id="ProtNLM"/>
    </source>
</evidence>
<dbReference type="SUPFAM" id="SSF53067">
    <property type="entry name" value="Actin-like ATPase domain"/>
    <property type="match status" value="1"/>
</dbReference>
<gene>
    <name evidence="1" type="ORF">A2903_01730</name>
</gene>
<dbReference type="Proteomes" id="UP000178184">
    <property type="component" value="Unassembled WGS sequence"/>
</dbReference>
<sequence length="368" mass="40409">MATNFIESIKNTVLSFFNKKGDVTVVTGIDIGGSSIKLVEMSIRGGKTVLNTYGSIALGPYAGKPVGMVVSVTPENIGKALIELFKETNATQTNVAVTIPTSASLLHDIAIPIGINDSEIKTVVMTEAHRVIPVPVSDVEIDWLSIPEEILPKEILDQNKKHFLLVAVSHESQKRTESYMKNAQITPSVYELEVFSSMRSIYTHERSAIVLIDLGAAHIKVSIIHEGIMRRAVSLDNGFNELDLALVKTGISFEQARKTKYASSIIGHTNEEKIFRDTYIFLMKDVKMVISEYEHYAHTSIARAIILGGGAEMKDIVSYTESILGIPTEKSHPFERAIVPDVVKDIITTIEPEFTIASGVALRLLINS</sequence>
<protein>
    <recommendedName>
        <fullName evidence="3">SHS2 domain-containing protein</fullName>
    </recommendedName>
</protein>
<dbReference type="InterPro" id="IPR043129">
    <property type="entry name" value="ATPase_NBD"/>
</dbReference>
<accession>A0A1F6WNZ2</accession>
<proteinExistence type="predicted"/>
<dbReference type="InterPro" id="IPR050696">
    <property type="entry name" value="FtsA/MreB"/>
</dbReference>
<dbReference type="Gene3D" id="3.30.420.40">
    <property type="match status" value="2"/>
</dbReference>
<dbReference type="PANTHER" id="PTHR32432:SF3">
    <property type="entry name" value="ETHANOLAMINE UTILIZATION PROTEIN EUTJ"/>
    <property type="match status" value="1"/>
</dbReference>
<organism evidence="1 2">
    <name type="scientific">Candidatus Nomurabacteria bacterium RIFCSPLOWO2_01_FULL_33_17</name>
    <dbReference type="NCBI Taxonomy" id="1801764"/>
    <lineage>
        <taxon>Bacteria</taxon>
        <taxon>Candidatus Nomuraibacteriota</taxon>
    </lineage>
</organism>
<comment type="caution">
    <text evidence="1">The sequence shown here is derived from an EMBL/GenBank/DDBJ whole genome shotgun (WGS) entry which is preliminary data.</text>
</comment>
<dbReference type="EMBL" id="MFUO01000024">
    <property type="protein sequence ID" value="OGI83609.1"/>
    <property type="molecule type" value="Genomic_DNA"/>
</dbReference>
<dbReference type="STRING" id="1801764.A2903_01730"/>
<dbReference type="PANTHER" id="PTHR32432">
    <property type="entry name" value="CELL DIVISION PROTEIN FTSA-RELATED"/>
    <property type="match status" value="1"/>
</dbReference>
<reference evidence="1 2" key="1">
    <citation type="journal article" date="2016" name="Nat. Commun.">
        <title>Thousands of microbial genomes shed light on interconnected biogeochemical processes in an aquifer system.</title>
        <authorList>
            <person name="Anantharaman K."/>
            <person name="Brown C.T."/>
            <person name="Hug L.A."/>
            <person name="Sharon I."/>
            <person name="Castelle C.J."/>
            <person name="Probst A.J."/>
            <person name="Thomas B.C."/>
            <person name="Singh A."/>
            <person name="Wilkins M.J."/>
            <person name="Karaoz U."/>
            <person name="Brodie E.L."/>
            <person name="Williams K.H."/>
            <person name="Hubbard S.S."/>
            <person name="Banfield J.F."/>
        </authorList>
    </citation>
    <scope>NUCLEOTIDE SEQUENCE [LARGE SCALE GENOMIC DNA]</scope>
</reference>
<dbReference type="AlphaFoldDB" id="A0A1F6WNZ2"/>